<evidence type="ECO:0000256" key="3">
    <source>
        <dbReference type="ARBA" id="ARBA00022741"/>
    </source>
</evidence>
<dbReference type="Pfam" id="PF00005">
    <property type="entry name" value="ABC_tran"/>
    <property type="match status" value="1"/>
</dbReference>
<accession>A0ABU1N7K8</accession>
<evidence type="ECO:0000256" key="1">
    <source>
        <dbReference type="ARBA" id="ARBA00005417"/>
    </source>
</evidence>
<name>A0ABU1N7K8_9CAUL</name>
<dbReference type="PANTHER" id="PTHR43117:SF4">
    <property type="entry name" value="OSMOPROTECTANT IMPORT ATP-BINDING PROTEIN OSMV"/>
    <property type="match status" value="1"/>
</dbReference>
<keyword evidence="4 6" id="KW-0067">ATP-binding</keyword>
<dbReference type="SUPFAM" id="SSF52540">
    <property type="entry name" value="P-loop containing nucleoside triphosphate hydrolases"/>
    <property type="match status" value="1"/>
</dbReference>
<dbReference type="SMART" id="SM00382">
    <property type="entry name" value="AAA"/>
    <property type="match status" value="1"/>
</dbReference>
<dbReference type="Proteomes" id="UP001262754">
    <property type="component" value="Unassembled WGS sequence"/>
</dbReference>
<dbReference type="Gene3D" id="3.40.50.300">
    <property type="entry name" value="P-loop containing nucleotide triphosphate hydrolases"/>
    <property type="match status" value="1"/>
</dbReference>
<evidence type="ECO:0000313" key="6">
    <source>
        <dbReference type="EMBL" id="MDR6534056.1"/>
    </source>
</evidence>
<keyword evidence="3" id="KW-0547">Nucleotide-binding</keyword>
<comment type="similarity">
    <text evidence="1">Belongs to the ABC transporter superfamily.</text>
</comment>
<evidence type="ECO:0000256" key="4">
    <source>
        <dbReference type="ARBA" id="ARBA00022840"/>
    </source>
</evidence>
<comment type="caution">
    <text evidence="6">The sequence shown here is derived from an EMBL/GenBank/DDBJ whole genome shotgun (WGS) entry which is preliminary data.</text>
</comment>
<evidence type="ECO:0000259" key="5">
    <source>
        <dbReference type="PROSITE" id="PS50893"/>
    </source>
</evidence>
<evidence type="ECO:0000313" key="7">
    <source>
        <dbReference type="Proteomes" id="UP001262754"/>
    </source>
</evidence>
<keyword evidence="2" id="KW-0813">Transport</keyword>
<reference evidence="6 7" key="1">
    <citation type="submission" date="2023-07" db="EMBL/GenBank/DDBJ databases">
        <title>Sorghum-associated microbial communities from plants grown in Nebraska, USA.</title>
        <authorList>
            <person name="Schachtman D."/>
        </authorList>
    </citation>
    <scope>NUCLEOTIDE SEQUENCE [LARGE SCALE GENOMIC DNA]</scope>
    <source>
        <strain evidence="6 7">DS2154</strain>
    </source>
</reference>
<sequence>MTDAIVLDQVRKAYDGATVLQPASLSIPRGQFVALVGGSGAGKTTLLKTINGLVAPDDGQVRIDGAATTDLDGPTLRRRIGYVFQEVGLFPHLSVGENIGIVPTLLGWDAATIAARTAELLDLVALPREVAVRRPAALSGGQRQRVGVARALAARPSILLMDEPFGALDSVTRTALADDVRRLHDQLSLTTVMVTHDIAEAVLLADRIVVMSQGRVIADDTPRGLLAGHPDPTVEALMQAPRRQAARMREIAGE</sequence>
<dbReference type="PROSITE" id="PS50893">
    <property type="entry name" value="ABC_TRANSPORTER_2"/>
    <property type="match status" value="1"/>
</dbReference>
<dbReference type="RefSeq" id="WP_310035194.1">
    <property type="nucleotide sequence ID" value="NZ_JAVDRL010000018.1"/>
</dbReference>
<dbReference type="PROSITE" id="PS00211">
    <property type="entry name" value="ABC_TRANSPORTER_1"/>
    <property type="match status" value="1"/>
</dbReference>
<dbReference type="InterPro" id="IPR017871">
    <property type="entry name" value="ABC_transporter-like_CS"/>
</dbReference>
<dbReference type="InterPro" id="IPR003439">
    <property type="entry name" value="ABC_transporter-like_ATP-bd"/>
</dbReference>
<evidence type="ECO:0000256" key="2">
    <source>
        <dbReference type="ARBA" id="ARBA00022448"/>
    </source>
</evidence>
<dbReference type="GO" id="GO:0005524">
    <property type="term" value="F:ATP binding"/>
    <property type="evidence" value="ECO:0007669"/>
    <property type="project" value="UniProtKB-KW"/>
</dbReference>
<dbReference type="InterPro" id="IPR027417">
    <property type="entry name" value="P-loop_NTPase"/>
</dbReference>
<dbReference type="EMBL" id="JAVDRL010000018">
    <property type="protein sequence ID" value="MDR6534056.1"/>
    <property type="molecule type" value="Genomic_DNA"/>
</dbReference>
<dbReference type="PANTHER" id="PTHR43117">
    <property type="entry name" value="OSMOPROTECTANT IMPORT ATP-BINDING PROTEIN OSMV"/>
    <property type="match status" value="1"/>
</dbReference>
<protein>
    <submittedName>
        <fullName evidence="6">Osmoprotectant transport system ATP-binding protein</fullName>
    </submittedName>
</protein>
<organism evidence="6 7">
    <name type="scientific">Caulobacter rhizosphaerae</name>
    <dbReference type="NCBI Taxonomy" id="2010972"/>
    <lineage>
        <taxon>Bacteria</taxon>
        <taxon>Pseudomonadati</taxon>
        <taxon>Pseudomonadota</taxon>
        <taxon>Alphaproteobacteria</taxon>
        <taxon>Caulobacterales</taxon>
        <taxon>Caulobacteraceae</taxon>
        <taxon>Caulobacter</taxon>
    </lineage>
</organism>
<gene>
    <name evidence="6" type="ORF">J2800_004826</name>
</gene>
<feature type="domain" description="ABC transporter" evidence="5">
    <location>
        <begin position="5"/>
        <end position="238"/>
    </location>
</feature>
<proteinExistence type="inferred from homology"/>
<keyword evidence="7" id="KW-1185">Reference proteome</keyword>
<dbReference type="InterPro" id="IPR003593">
    <property type="entry name" value="AAA+_ATPase"/>
</dbReference>